<dbReference type="AlphaFoldDB" id="A0A1M7Y891"/>
<dbReference type="STRING" id="1121345.SAMN02745217_02036"/>
<dbReference type="Proteomes" id="UP000184612">
    <property type="component" value="Unassembled WGS sequence"/>
</dbReference>
<dbReference type="GO" id="GO:0008168">
    <property type="term" value="F:methyltransferase activity"/>
    <property type="evidence" value="ECO:0007669"/>
    <property type="project" value="UniProtKB-KW"/>
</dbReference>
<keyword evidence="1" id="KW-0489">Methyltransferase</keyword>
<proteinExistence type="predicted"/>
<gene>
    <name evidence="1" type="ORF">SAMN02745217_02036</name>
</gene>
<keyword evidence="2" id="KW-1185">Reference proteome</keyword>
<accession>A0A1M7Y891</accession>
<dbReference type="InterPro" id="IPR029063">
    <property type="entry name" value="SAM-dependent_MTases_sf"/>
</dbReference>
<dbReference type="Gene3D" id="3.40.50.150">
    <property type="entry name" value="Vaccinia Virus protein VP39"/>
    <property type="match status" value="1"/>
</dbReference>
<dbReference type="SUPFAM" id="SSF53335">
    <property type="entry name" value="S-adenosyl-L-methionine-dependent methyltransferases"/>
    <property type="match status" value="2"/>
</dbReference>
<dbReference type="Gene3D" id="3.40.50.720">
    <property type="entry name" value="NAD(P)-binding Rossmann-like Domain"/>
    <property type="match status" value="1"/>
</dbReference>
<sequence>MLNNLLIEIKEAYNLDKIIIFGAGKRGKTFLQYLRSLHIDVFCFCDNDINKQFKSIDGVMCYPLDKVPCKNDESILFISPKKSNEIFIELSKRYRCVLPSMALDIIMSIPQSYAGFFPIGHFYSLYPELSDIKQKTETLYNIDKQLLDIDLNERGQIELLSHILKYYAAIPAWKDINNKEKSNYRYRYYNTGLSPTDAIGLHCMLQYIKPKRIIEVGSGWSSAVTLDTNEYYLNDSVQLTFIEPYPDLLKSILKKTDNIKLLETKLEKLDVNEFLKLEEGDILFIDSTHVSKMGSDVNYLFFEILPRLKKGVYIHFHDIFYPFEYPLEWIEKGQVWNEIYLLRAFLQNNKKYKIIYFQNMLERKCPEVFLDNWPLVDKNIGGGSFWMQKVEA</sequence>
<dbReference type="RefSeq" id="WP_175562032.1">
    <property type="nucleotide sequence ID" value="NZ_FRFD01000005.1"/>
</dbReference>
<keyword evidence="1" id="KW-0808">Transferase</keyword>
<dbReference type="GO" id="GO:0032259">
    <property type="term" value="P:methylation"/>
    <property type="evidence" value="ECO:0007669"/>
    <property type="project" value="UniProtKB-KW"/>
</dbReference>
<reference evidence="1 2" key="1">
    <citation type="submission" date="2016-12" db="EMBL/GenBank/DDBJ databases">
        <authorList>
            <person name="Song W.-J."/>
            <person name="Kurnit D.M."/>
        </authorList>
    </citation>
    <scope>NUCLEOTIDE SEQUENCE [LARGE SCALE GENOMIC DNA]</scope>
    <source>
        <strain evidence="1 2">DSM 12503</strain>
    </source>
</reference>
<evidence type="ECO:0000313" key="2">
    <source>
        <dbReference type="Proteomes" id="UP000184612"/>
    </source>
</evidence>
<protein>
    <submittedName>
        <fullName evidence="1">Methyltransferase domain-containing protein</fullName>
    </submittedName>
</protein>
<evidence type="ECO:0000313" key="1">
    <source>
        <dbReference type="EMBL" id="SHO48791.1"/>
    </source>
</evidence>
<dbReference type="Pfam" id="PF13578">
    <property type="entry name" value="Methyltransf_24"/>
    <property type="match status" value="1"/>
</dbReference>
<name>A0A1M7Y891_9FIRM</name>
<dbReference type="EMBL" id="FRFD01000005">
    <property type="protein sequence ID" value="SHO48791.1"/>
    <property type="molecule type" value="Genomic_DNA"/>
</dbReference>
<organism evidence="1 2">
    <name type="scientific">Anaerocolumna xylanovorans DSM 12503</name>
    <dbReference type="NCBI Taxonomy" id="1121345"/>
    <lineage>
        <taxon>Bacteria</taxon>
        <taxon>Bacillati</taxon>
        <taxon>Bacillota</taxon>
        <taxon>Clostridia</taxon>
        <taxon>Lachnospirales</taxon>
        <taxon>Lachnospiraceae</taxon>
        <taxon>Anaerocolumna</taxon>
    </lineage>
</organism>